<feature type="region of interest" description="Disordered" evidence="10">
    <location>
        <begin position="304"/>
        <end position="329"/>
    </location>
</feature>
<keyword evidence="4" id="KW-0548">Nucleotidyltransferase</keyword>
<evidence type="ECO:0000256" key="4">
    <source>
        <dbReference type="ARBA" id="ARBA00022695"/>
    </source>
</evidence>
<dbReference type="InterPro" id="IPR023211">
    <property type="entry name" value="DNA_pol_palm_dom_sf"/>
</dbReference>
<dbReference type="SMART" id="SM00486">
    <property type="entry name" value="POLBc"/>
    <property type="match status" value="1"/>
</dbReference>
<dbReference type="FunFam" id="3.30.420.10:FF:000004">
    <property type="entry name" value="DNA polymerase"/>
    <property type="match status" value="1"/>
</dbReference>
<dbReference type="Pfam" id="PF00136">
    <property type="entry name" value="DNA_pol_B"/>
    <property type="match status" value="1"/>
</dbReference>
<dbReference type="AlphaFoldDB" id="I3EH21"/>
<evidence type="ECO:0000313" key="14">
    <source>
        <dbReference type="Proteomes" id="UP000002872"/>
    </source>
</evidence>
<evidence type="ECO:0000313" key="13">
    <source>
        <dbReference type="EMBL" id="EIJ88518.1"/>
    </source>
</evidence>
<evidence type="ECO:0000256" key="10">
    <source>
        <dbReference type="SAM" id="MobiDB-lite"/>
    </source>
</evidence>
<dbReference type="VEuPathDB" id="MicrosporidiaDB:NEQG_01208"/>
<dbReference type="PANTHER" id="PTHR10322">
    <property type="entry name" value="DNA POLYMERASE CATALYTIC SUBUNIT"/>
    <property type="match status" value="1"/>
</dbReference>
<comment type="similarity">
    <text evidence="1">Belongs to the DNA polymerase type-B family.</text>
</comment>
<dbReference type="EMBL" id="GL870878">
    <property type="protein sequence ID" value="EIJ88518.1"/>
    <property type="molecule type" value="Genomic_DNA"/>
</dbReference>
<dbReference type="InParanoid" id="I3EH21"/>
<evidence type="ECO:0000256" key="2">
    <source>
        <dbReference type="ARBA" id="ARBA00012417"/>
    </source>
</evidence>
<evidence type="ECO:0000259" key="12">
    <source>
        <dbReference type="Pfam" id="PF03104"/>
    </source>
</evidence>
<dbReference type="GO" id="GO:0003887">
    <property type="term" value="F:DNA-directed DNA polymerase activity"/>
    <property type="evidence" value="ECO:0007669"/>
    <property type="project" value="UniProtKB-KW"/>
</dbReference>
<dbReference type="Gene3D" id="3.30.342.10">
    <property type="entry name" value="DNA Polymerase, chain B, domain 1"/>
    <property type="match status" value="1"/>
</dbReference>
<dbReference type="GO" id="GO:0045004">
    <property type="term" value="P:DNA replication proofreading"/>
    <property type="evidence" value="ECO:0007669"/>
    <property type="project" value="TreeGrafter"/>
</dbReference>
<keyword evidence="3" id="KW-0808">Transferase</keyword>
<name>I3EH21_NEMP3</name>
<organism evidence="13 14">
    <name type="scientific">Nematocida parisii (strain ERTm3)</name>
    <name type="common">Nematode killer fungus</name>
    <dbReference type="NCBI Taxonomy" id="935791"/>
    <lineage>
        <taxon>Eukaryota</taxon>
        <taxon>Fungi</taxon>
        <taxon>Fungi incertae sedis</taxon>
        <taxon>Microsporidia</taxon>
        <taxon>Nematocida</taxon>
    </lineage>
</organism>
<evidence type="ECO:0000256" key="1">
    <source>
        <dbReference type="ARBA" id="ARBA00005755"/>
    </source>
</evidence>
<dbReference type="InterPro" id="IPR036397">
    <property type="entry name" value="RNaseH_sf"/>
</dbReference>
<dbReference type="FunCoup" id="I3EH21">
    <property type="interactions" value="212"/>
</dbReference>
<comment type="catalytic activity">
    <reaction evidence="9">
        <text>DNA(n) + a 2'-deoxyribonucleoside 5'-triphosphate = DNA(n+1) + diphosphate</text>
        <dbReference type="Rhea" id="RHEA:22508"/>
        <dbReference type="Rhea" id="RHEA-COMP:17339"/>
        <dbReference type="Rhea" id="RHEA-COMP:17340"/>
        <dbReference type="ChEBI" id="CHEBI:33019"/>
        <dbReference type="ChEBI" id="CHEBI:61560"/>
        <dbReference type="ChEBI" id="CHEBI:173112"/>
        <dbReference type="EC" id="2.7.7.7"/>
    </reaction>
</comment>
<sequence>METPGSIIFLPLYIYYTVTDDGPQVHMQGKTESGEEVECTVSGHLHYFYISKVPGEIINEESLKKVHKEIVKISTVIKSNIYGYSEGENEYYQIYVRTPKLIQSVCTAVKEHFIRIDRTHEPRNVFETNIGYIIRFMVDTGLVGMGYVEVLPETQEHKNNKLLLTADSTKISPNKSVVKLPPIKILSLDIECIGEDNKFPTPQHDPVVQIGNAVAVYPSPVIIEKVLFCTRPTNPIPGVTIFSFMDEKEMLTAWSQWVSALNPDVLTGYNITQFDMPYLLNRAKALGLTKFKYFSRTDEPAETTQGLFKQDSNNSNKNGDAKNSTSNEQKSGFTAPALLVVPGRLVFDMLDIVKKEFKLHSYSLNAVSSVFLGEQKEDVHYTQIKPLYNGTDETRKRLGVYCLKDTYLPIRIMYTKNLFINYCELARVTGVPVEFLVNRGQGIRVLSQLLRQAKKYNYILPVIIGAEETYEGGYVMEPNRGFYSNPVVVLDYASLYPSIIMAYNLCYTTLLSKEQVAHMDKDDYTESPTGDYFLRREKKPGLLPVILTSLLEGRKAVRAELKNTKDPELKASLNARQLALKVSANSVYGFTGASKTGLPCIPISRSVTGFGREILKKQKS</sequence>
<keyword evidence="6" id="KW-0239">DNA-directed DNA polymerase</keyword>
<dbReference type="Gene3D" id="3.90.1600.10">
    <property type="entry name" value="Palm domain of DNA polymerase"/>
    <property type="match status" value="1"/>
</dbReference>
<evidence type="ECO:0000256" key="5">
    <source>
        <dbReference type="ARBA" id="ARBA00022705"/>
    </source>
</evidence>
<evidence type="ECO:0000256" key="3">
    <source>
        <dbReference type="ARBA" id="ARBA00022679"/>
    </source>
</evidence>
<evidence type="ECO:0000256" key="8">
    <source>
        <dbReference type="ARBA" id="ARBA00024411"/>
    </source>
</evidence>
<evidence type="ECO:0000256" key="6">
    <source>
        <dbReference type="ARBA" id="ARBA00022932"/>
    </source>
</evidence>
<keyword evidence="14" id="KW-1185">Reference proteome</keyword>
<dbReference type="GO" id="GO:0003677">
    <property type="term" value="F:DNA binding"/>
    <property type="evidence" value="ECO:0007669"/>
    <property type="project" value="UniProtKB-KW"/>
</dbReference>
<feature type="domain" description="DNA-directed DNA polymerase family B multifunctional" evidence="11">
    <location>
        <begin position="431"/>
        <end position="619"/>
    </location>
</feature>
<dbReference type="STRING" id="935791.I3EH21"/>
<reference evidence="13" key="1">
    <citation type="submission" date="2011-01" db="EMBL/GenBank/DDBJ databases">
        <title>The Genome Sequence of Nematocida parisii strain ERTm3.</title>
        <authorList>
            <consortium name="The Broad Institute Genome Sequencing Platform"/>
            <consortium name="The Broad Institute Genome Sequencing Center for Infectious Disease"/>
            <person name="Cuomo C."/>
            <person name="Troemel E."/>
            <person name="Young S.K."/>
            <person name="Zeng Q."/>
            <person name="Gargeya S."/>
            <person name="Fitzgerald M."/>
            <person name="Haas B."/>
            <person name="Abouelleil A."/>
            <person name="Alvarado L."/>
            <person name="Arachchi H.M."/>
            <person name="Berlin A."/>
            <person name="Chapman S.B."/>
            <person name="Gearin G."/>
            <person name="Goldberg J."/>
            <person name="Griggs A."/>
            <person name="Gujja S."/>
            <person name="Hansen M."/>
            <person name="Heiman D."/>
            <person name="Howarth C."/>
            <person name="Larimer J."/>
            <person name="Lui A."/>
            <person name="MacDonald P.J.P."/>
            <person name="McCowen C."/>
            <person name="Montmayeur A."/>
            <person name="Murphy C."/>
            <person name="Neiman D."/>
            <person name="Pearson M."/>
            <person name="Priest M."/>
            <person name="Roberts A."/>
            <person name="Saif S."/>
            <person name="Shea T."/>
            <person name="Sisk P."/>
            <person name="Stolte C."/>
            <person name="Sykes S."/>
            <person name="Wortman J."/>
            <person name="Nusbaum C."/>
            <person name="Birren B."/>
        </authorList>
    </citation>
    <scope>NUCLEOTIDE SEQUENCE</scope>
    <source>
        <strain evidence="13">ERTm3</strain>
    </source>
</reference>
<dbReference type="GO" id="GO:0006287">
    <property type="term" value="P:base-excision repair, gap-filling"/>
    <property type="evidence" value="ECO:0007669"/>
    <property type="project" value="TreeGrafter"/>
</dbReference>
<dbReference type="Proteomes" id="UP000002872">
    <property type="component" value="Unassembled WGS sequence"/>
</dbReference>
<dbReference type="GO" id="GO:0043625">
    <property type="term" value="C:delta DNA polymerase complex"/>
    <property type="evidence" value="ECO:0007669"/>
    <property type="project" value="TreeGrafter"/>
</dbReference>
<dbReference type="GO" id="GO:0008296">
    <property type="term" value="F:3'-5'-DNA exonuclease activity"/>
    <property type="evidence" value="ECO:0007669"/>
    <property type="project" value="TreeGrafter"/>
</dbReference>
<gene>
    <name evidence="13" type="ORF">NEQG_01208</name>
</gene>
<dbReference type="InterPro" id="IPR006134">
    <property type="entry name" value="DNA-dir_DNA_pol_B_multi_dom"/>
</dbReference>
<dbReference type="OrthoDB" id="2414538at2759"/>
<keyword evidence="7" id="KW-0238">DNA-binding</keyword>
<proteinExistence type="inferred from homology"/>
<dbReference type="Gene3D" id="3.30.420.10">
    <property type="entry name" value="Ribonuclease H-like superfamily/Ribonuclease H"/>
    <property type="match status" value="1"/>
</dbReference>
<evidence type="ECO:0000256" key="9">
    <source>
        <dbReference type="ARBA" id="ARBA00049244"/>
    </source>
</evidence>
<dbReference type="PANTHER" id="PTHR10322:SF23">
    <property type="entry name" value="DNA POLYMERASE DELTA CATALYTIC SUBUNIT"/>
    <property type="match status" value="1"/>
</dbReference>
<dbReference type="InterPro" id="IPR006172">
    <property type="entry name" value="DNA-dir_DNA_pol_B"/>
</dbReference>
<dbReference type="EC" id="2.7.7.7" evidence="2"/>
<accession>I3EH21</accession>
<dbReference type="InterPro" id="IPR043502">
    <property type="entry name" value="DNA/RNA_pol_sf"/>
</dbReference>
<dbReference type="PRINTS" id="PR00106">
    <property type="entry name" value="DNAPOLB"/>
</dbReference>
<dbReference type="Gene3D" id="1.10.287.690">
    <property type="entry name" value="Helix hairpin bin"/>
    <property type="match status" value="1"/>
</dbReference>
<keyword evidence="5" id="KW-0235">DNA replication</keyword>
<evidence type="ECO:0000256" key="7">
    <source>
        <dbReference type="ARBA" id="ARBA00023125"/>
    </source>
</evidence>
<dbReference type="GO" id="GO:0000166">
    <property type="term" value="F:nucleotide binding"/>
    <property type="evidence" value="ECO:0007669"/>
    <property type="project" value="InterPro"/>
</dbReference>
<dbReference type="GO" id="GO:0006297">
    <property type="term" value="P:nucleotide-excision repair, DNA gap filling"/>
    <property type="evidence" value="ECO:0007669"/>
    <property type="project" value="TreeGrafter"/>
</dbReference>
<dbReference type="InterPro" id="IPR012337">
    <property type="entry name" value="RNaseH-like_sf"/>
</dbReference>
<dbReference type="SUPFAM" id="SSF53098">
    <property type="entry name" value="Ribonuclease H-like"/>
    <property type="match status" value="1"/>
</dbReference>
<dbReference type="SUPFAM" id="SSF56672">
    <property type="entry name" value="DNA/RNA polymerases"/>
    <property type="match status" value="1"/>
</dbReference>
<dbReference type="Pfam" id="PF03104">
    <property type="entry name" value="DNA_pol_B_exo1"/>
    <property type="match status" value="1"/>
</dbReference>
<evidence type="ECO:0000259" key="11">
    <source>
        <dbReference type="Pfam" id="PF00136"/>
    </source>
</evidence>
<dbReference type="InterPro" id="IPR006133">
    <property type="entry name" value="DNA-dir_DNA_pol_B_exonuc"/>
</dbReference>
<dbReference type="OMA" id="WADFISH"/>
<dbReference type="InterPro" id="IPR050240">
    <property type="entry name" value="DNA_pol_type-B"/>
</dbReference>
<protein>
    <recommendedName>
        <fullName evidence="8">DNA polymerase delta catalytic subunit</fullName>
        <ecNumber evidence="2">2.7.7.7</ecNumber>
    </recommendedName>
</protein>
<dbReference type="HOGENOM" id="CLU_030367_0_0_1"/>
<feature type="domain" description="DNA-directed DNA polymerase family B exonuclease" evidence="12">
    <location>
        <begin position="124"/>
        <end position="367"/>
    </location>
</feature>